<evidence type="ECO:0000256" key="1">
    <source>
        <dbReference type="SAM" id="MobiDB-lite"/>
    </source>
</evidence>
<comment type="caution">
    <text evidence="2">The sequence shown here is derived from an EMBL/GenBank/DDBJ whole genome shotgun (WGS) entry which is preliminary data.</text>
</comment>
<organism evidence="2 3">
    <name type="scientific">Ramazzottius varieornatus</name>
    <name type="common">Water bear</name>
    <name type="synonym">Tardigrade</name>
    <dbReference type="NCBI Taxonomy" id="947166"/>
    <lineage>
        <taxon>Eukaryota</taxon>
        <taxon>Metazoa</taxon>
        <taxon>Ecdysozoa</taxon>
        <taxon>Tardigrada</taxon>
        <taxon>Eutardigrada</taxon>
        <taxon>Parachela</taxon>
        <taxon>Hypsibioidea</taxon>
        <taxon>Ramazzottiidae</taxon>
        <taxon>Ramazzottius</taxon>
    </lineage>
</organism>
<feature type="region of interest" description="Disordered" evidence="1">
    <location>
        <begin position="39"/>
        <end position="85"/>
    </location>
</feature>
<gene>
    <name evidence="2" type="primary">RvY_11801-1</name>
    <name evidence="2" type="synonym">RvY_11801.1</name>
    <name evidence="2" type="ORF">RvY_11801</name>
</gene>
<keyword evidence="3" id="KW-1185">Reference proteome</keyword>
<evidence type="ECO:0000313" key="2">
    <source>
        <dbReference type="EMBL" id="GAV01025.1"/>
    </source>
</evidence>
<protein>
    <submittedName>
        <fullName evidence="2">Uncharacterized protein</fullName>
    </submittedName>
</protein>
<name>A0A1D1VH99_RAMVA</name>
<accession>A0A1D1VH99</accession>
<dbReference type="Proteomes" id="UP000186922">
    <property type="component" value="Unassembled WGS sequence"/>
</dbReference>
<proteinExistence type="predicted"/>
<dbReference type="AlphaFoldDB" id="A0A1D1VH99"/>
<feature type="compositionally biased region" description="Polar residues" evidence="1">
    <location>
        <begin position="72"/>
        <end position="85"/>
    </location>
</feature>
<reference evidence="2 3" key="1">
    <citation type="journal article" date="2016" name="Nat. Commun.">
        <title>Extremotolerant tardigrade genome and improved radiotolerance of human cultured cells by tardigrade-unique protein.</title>
        <authorList>
            <person name="Hashimoto T."/>
            <person name="Horikawa D.D."/>
            <person name="Saito Y."/>
            <person name="Kuwahara H."/>
            <person name="Kozuka-Hata H."/>
            <person name="Shin-I T."/>
            <person name="Minakuchi Y."/>
            <person name="Ohishi K."/>
            <person name="Motoyama A."/>
            <person name="Aizu T."/>
            <person name="Enomoto A."/>
            <person name="Kondo K."/>
            <person name="Tanaka S."/>
            <person name="Hara Y."/>
            <person name="Koshikawa S."/>
            <person name="Sagara H."/>
            <person name="Miura T."/>
            <person name="Yokobori S."/>
            <person name="Miyagawa K."/>
            <person name="Suzuki Y."/>
            <person name="Kubo T."/>
            <person name="Oyama M."/>
            <person name="Kohara Y."/>
            <person name="Fujiyama A."/>
            <person name="Arakawa K."/>
            <person name="Katayama T."/>
            <person name="Toyoda A."/>
            <person name="Kunieda T."/>
        </authorList>
    </citation>
    <scope>NUCLEOTIDE SEQUENCE [LARGE SCALE GENOMIC DNA]</scope>
    <source>
        <strain evidence="2 3">YOKOZUNA-1</strain>
    </source>
</reference>
<dbReference type="EMBL" id="BDGG01000006">
    <property type="protein sequence ID" value="GAV01025.1"/>
    <property type="molecule type" value="Genomic_DNA"/>
</dbReference>
<evidence type="ECO:0000313" key="3">
    <source>
        <dbReference type="Proteomes" id="UP000186922"/>
    </source>
</evidence>
<feature type="compositionally biased region" description="Pro residues" evidence="1">
    <location>
        <begin position="54"/>
        <end position="71"/>
    </location>
</feature>
<sequence>MKSDGLTPSIASIEPAIRRSISLAKRERSPWAIPLQQLDAIHRGATKKGHKAATPPPEAIKPESNLPPPTPTCNVTYDNGDSFST</sequence>